<proteinExistence type="predicted"/>
<dbReference type="InterPro" id="IPR027417">
    <property type="entry name" value="P-loop_NTPase"/>
</dbReference>
<keyword evidence="1" id="KW-0547">Nucleotide-binding</keyword>
<comment type="caution">
    <text evidence="5">The sequence shown here is derived from an EMBL/GenBank/DDBJ whole genome shotgun (WGS) entry which is preliminary data.</text>
</comment>
<organism evidence="5 6">
    <name type="scientific">Thalassiosira oceanica</name>
    <name type="common">Marine diatom</name>
    <dbReference type="NCBI Taxonomy" id="159749"/>
    <lineage>
        <taxon>Eukaryota</taxon>
        <taxon>Sar</taxon>
        <taxon>Stramenopiles</taxon>
        <taxon>Ochrophyta</taxon>
        <taxon>Bacillariophyta</taxon>
        <taxon>Coscinodiscophyceae</taxon>
        <taxon>Thalassiosirophycidae</taxon>
        <taxon>Thalassiosirales</taxon>
        <taxon>Thalassiosiraceae</taxon>
        <taxon>Thalassiosira</taxon>
    </lineage>
</organism>
<dbReference type="PANTHER" id="PTHR12131:SF1">
    <property type="entry name" value="ATP-DEPENDENT RNA HELICASE SUPV3L1, MITOCHONDRIAL-RELATED"/>
    <property type="match status" value="1"/>
</dbReference>
<keyword evidence="2" id="KW-0378">Hydrolase</keyword>
<dbReference type="OrthoDB" id="64767at2759"/>
<evidence type="ECO:0000256" key="1">
    <source>
        <dbReference type="ARBA" id="ARBA00022741"/>
    </source>
</evidence>
<name>K0RL45_THAOC</name>
<dbReference type="eggNOG" id="KOG0947">
    <property type="taxonomic scope" value="Eukaryota"/>
</dbReference>
<evidence type="ECO:0000313" key="5">
    <source>
        <dbReference type="EMBL" id="EJK49596.1"/>
    </source>
</evidence>
<evidence type="ECO:0000313" key="6">
    <source>
        <dbReference type="Proteomes" id="UP000266841"/>
    </source>
</evidence>
<dbReference type="GO" id="GO:0016787">
    <property type="term" value="F:hydrolase activity"/>
    <property type="evidence" value="ECO:0007669"/>
    <property type="project" value="UniProtKB-KW"/>
</dbReference>
<dbReference type="AlphaFoldDB" id="K0RL45"/>
<reference evidence="5 6" key="1">
    <citation type="journal article" date="2012" name="Genome Biol.">
        <title>Genome and low-iron response of an oceanic diatom adapted to chronic iron limitation.</title>
        <authorList>
            <person name="Lommer M."/>
            <person name="Specht M."/>
            <person name="Roy A.S."/>
            <person name="Kraemer L."/>
            <person name="Andreson R."/>
            <person name="Gutowska M.A."/>
            <person name="Wolf J."/>
            <person name="Bergner S.V."/>
            <person name="Schilhabel M.B."/>
            <person name="Klostermeier U.C."/>
            <person name="Beiko R.G."/>
            <person name="Rosenstiel P."/>
            <person name="Hippler M."/>
            <person name="Laroche J."/>
        </authorList>
    </citation>
    <scope>NUCLEOTIDE SEQUENCE [LARGE SCALE GENOMIC DNA]</scope>
    <source>
        <strain evidence="5 6">CCMP1005</strain>
    </source>
</reference>
<protein>
    <submittedName>
        <fullName evidence="5">Uncharacterized protein</fullName>
    </submittedName>
</protein>
<dbReference type="GO" id="GO:0005524">
    <property type="term" value="F:ATP binding"/>
    <property type="evidence" value="ECO:0007669"/>
    <property type="project" value="UniProtKB-KW"/>
</dbReference>
<keyword evidence="6" id="KW-1185">Reference proteome</keyword>
<dbReference type="PANTHER" id="PTHR12131">
    <property type="entry name" value="ATP-DEPENDENT RNA AND DNA HELICASE"/>
    <property type="match status" value="1"/>
</dbReference>
<dbReference type="Proteomes" id="UP000266841">
    <property type="component" value="Unassembled WGS sequence"/>
</dbReference>
<keyword evidence="4" id="KW-0067">ATP-binding</keyword>
<sequence length="127" mass="13595">MALHIALEKKTSSIYTTPLKALSNQKFGEMRKVFGVDSVGLTTGDVCIRRGADVTIMTTEVYRNLAWRANTGNIAALVGDEEVGIGVDLQQLERASSREDFSDLSSNSIVVLDEVSDAVASMSLLGG</sequence>
<keyword evidence="3" id="KW-0347">Helicase</keyword>
<evidence type="ECO:0000256" key="3">
    <source>
        <dbReference type="ARBA" id="ARBA00022806"/>
    </source>
</evidence>
<dbReference type="SUPFAM" id="SSF52540">
    <property type="entry name" value="P-loop containing nucleoside triphosphate hydrolases"/>
    <property type="match status" value="1"/>
</dbReference>
<evidence type="ECO:0000256" key="2">
    <source>
        <dbReference type="ARBA" id="ARBA00022801"/>
    </source>
</evidence>
<dbReference type="GO" id="GO:0004386">
    <property type="term" value="F:helicase activity"/>
    <property type="evidence" value="ECO:0007669"/>
    <property type="project" value="UniProtKB-KW"/>
</dbReference>
<dbReference type="InterPro" id="IPR050699">
    <property type="entry name" value="RNA-DNA_Helicase"/>
</dbReference>
<dbReference type="EMBL" id="AGNL01044628">
    <property type="protein sequence ID" value="EJK49596.1"/>
    <property type="molecule type" value="Genomic_DNA"/>
</dbReference>
<gene>
    <name evidence="5" type="ORF">THAOC_31516</name>
</gene>
<dbReference type="Gene3D" id="3.40.50.300">
    <property type="entry name" value="P-loop containing nucleotide triphosphate hydrolases"/>
    <property type="match status" value="1"/>
</dbReference>
<evidence type="ECO:0000256" key="4">
    <source>
        <dbReference type="ARBA" id="ARBA00022840"/>
    </source>
</evidence>
<accession>K0RL45</accession>